<name>A0ABU2ZMV4_9ALTE</name>
<dbReference type="HAMAP" id="MF_01102">
    <property type="entry name" value="MnmC"/>
    <property type="match status" value="1"/>
</dbReference>
<comment type="cofactor">
    <cofactor evidence="10">
        <name>FAD</name>
        <dbReference type="ChEBI" id="CHEBI:57692"/>
    </cofactor>
</comment>
<comment type="function">
    <text evidence="10">Catalyzes the last two steps in the biosynthesis of 5-methylaminomethyl-2-thiouridine (mnm(5)s(2)U) at the wobble position (U34) in tRNA. Catalyzes the FAD-dependent demodification of cmnm(5)s(2)U34 to nm(5)s(2)U34, followed by the transfer of a methyl group from S-adenosyl-L-methionine to nm(5)s(2)U34, to form mnm(5)s(2)U34.</text>
</comment>
<comment type="catalytic activity">
    <reaction evidence="10">
        <text>5-aminomethyl-2-thiouridine(34) in tRNA + S-adenosyl-L-methionine = 5-methylaminomethyl-2-thiouridine(34) in tRNA + S-adenosyl-L-homocysteine + H(+)</text>
        <dbReference type="Rhea" id="RHEA:19569"/>
        <dbReference type="Rhea" id="RHEA-COMP:10195"/>
        <dbReference type="Rhea" id="RHEA-COMP:10197"/>
        <dbReference type="ChEBI" id="CHEBI:15378"/>
        <dbReference type="ChEBI" id="CHEBI:57856"/>
        <dbReference type="ChEBI" id="CHEBI:59789"/>
        <dbReference type="ChEBI" id="CHEBI:74454"/>
        <dbReference type="ChEBI" id="CHEBI:74455"/>
        <dbReference type="EC" id="2.1.1.61"/>
    </reaction>
</comment>
<dbReference type="Gene3D" id="3.50.50.60">
    <property type="entry name" value="FAD/NAD(P)-binding domain"/>
    <property type="match status" value="1"/>
</dbReference>
<comment type="similarity">
    <text evidence="10">In the C-terminal section; belongs to the DAO family.</text>
</comment>
<dbReference type="InterPro" id="IPR036188">
    <property type="entry name" value="FAD/NAD-bd_sf"/>
</dbReference>
<keyword evidence="5 10" id="KW-0949">S-adenosyl-L-methionine</keyword>
<dbReference type="PANTHER" id="PTHR13847">
    <property type="entry name" value="SARCOSINE DEHYDROGENASE-RELATED"/>
    <property type="match status" value="1"/>
</dbReference>
<keyword evidence="6 10" id="KW-0819">tRNA processing</keyword>
<comment type="subcellular location">
    <subcellularLocation>
        <location evidence="10">Cytoplasm</location>
    </subcellularLocation>
</comment>
<feature type="region of interest" description="FAD-dependent cmnm(5)s(2)U34 oxidoreductase" evidence="10">
    <location>
        <begin position="286"/>
        <end position="693"/>
    </location>
</feature>
<keyword evidence="2 10" id="KW-0489">Methyltransferase</keyword>
<feature type="region of interest" description="tRNA (mnm(5)s(2)U34)-methyltransferase" evidence="10">
    <location>
        <begin position="1"/>
        <end position="241"/>
    </location>
</feature>
<dbReference type="SUPFAM" id="SSF51905">
    <property type="entry name" value="FAD/NAD(P)-binding domain"/>
    <property type="match status" value="1"/>
</dbReference>
<proteinExistence type="inferred from homology"/>
<keyword evidence="8 10" id="KW-0560">Oxidoreductase</keyword>
<comment type="caution">
    <text evidence="13">The sequence shown here is derived from an EMBL/GenBank/DDBJ whole genome shotgun (WGS) entry which is preliminary data.</text>
</comment>
<feature type="domain" description="MnmC-like methyltransferase" evidence="12">
    <location>
        <begin position="116"/>
        <end position="238"/>
    </location>
</feature>
<dbReference type="Proteomes" id="UP001253545">
    <property type="component" value="Unassembled WGS sequence"/>
</dbReference>
<dbReference type="InterPro" id="IPR006076">
    <property type="entry name" value="FAD-dep_OxRdtase"/>
</dbReference>
<feature type="domain" description="FAD dependent oxidoreductase" evidence="11">
    <location>
        <begin position="283"/>
        <end position="659"/>
    </location>
</feature>
<evidence type="ECO:0000256" key="5">
    <source>
        <dbReference type="ARBA" id="ARBA00022691"/>
    </source>
</evidence>
<dbReference type="InterPro" id="IPR008471">
    <property type="entry name" value="MnmC-like_methylTransf"/>
</dbReference>
<evidence type="ECO:0000313" key="14">
    <source>
        <dbReference type="Proteomes" id="UP001253545"/>
    </source>
</evidence>
<keyword evidence="14" id="KW-1185">Reference proteome</keyword>
<sequence>MKLSPAKVHFNDTGTPCSSDYDDLYFSNENGIAETDYVFIQGNNLQDRWLKHQSAHYCIAETGFGTGLNFLYTAFLFDRFLQAHPQHILKNLYFISTEKHPIDIQLLTKILANFDQLENYSAQLLTDYPDNSQGVHRRHISTNICLDLHYGDAKTSLADVKTLQKGLVDAWFLDGFAPSKNPDMWHPKLFQEIARLSKPKATFATFTAAGIVKRGLMEQGFSITKRKGFGRKRDMLVGLFDKPVNLQTLSTKHRTNHAPYFYRHKINDAENDSVKQASSRLTVGIIGNGIAGAITALKLVQLGVSVNIFWRAKQSADGASGSPIGGFYPQLNAQMNTASQIQLQSFYYAHHFYQNLSRIAEFDHAFCGALQVAFNDNTKERLHKISQKQIWPNTVAQYVDPERASKLANIDLPYECLHLPNAGWISPHSMINACLKVAQNTGLLTLFNETELLKINSHHNNVINFEVQHNQSLKTVSHQCNALVFSTGFSSPDFSFPHIPLTLTRGQVELIASKPDLQPLQTLLCHKGYFTPAVNGMHAMGSTYKKEDTSCEVREAETLMNLSLQQGSLCQATWVAKLSDASQDDNSYARASVRCSTPDHQPVVGALPASKQAQELSELYKALPYFRYPIPSVQDNMFLLTGLGSRGLTTAPLMAEILVSQMLGRPLPLNGKLLDALMPNRFLVRNLIRQQRP</sequence>
<dbReference type="NCBIfam" id="NF033855">
    <property type="entry name" value="tRNA_MNMC2"/>
    <property type="match status" value="1"/>
</dbReference>
<evidence type="ECO:0000256" key="2">
    <source>
        <dbReference type="ARBA" id="ARBA00022603"/>
    </source>
</evidence>
<dbReference type="RefSeq" id="WP_311367451.1">
    <property type="nucleotide sequence ID" value="NZ_JAVRHX010000001.1"/>
</dbReference>
<dbReference type="InterPro" id="IPR029063">
    <property type="entry name" value="SAM-dependent_MTases_sf"/>
</dbReference>
<dbReference type="InterPro" id="IPR047785">
    <property type="entry name" value="tRNA_MNMC2"/>
</dbReference>
<comment type="similarity">
    <text evidence="10">In the N-terminal section; belongs to the methyltransferase superfamily. tRNA (mnm(5)s(2)U34)-methyltransferase family.</text>
</comment>
<dbReference type="NCBIfam" id="TIGR03197">
    <property type="entry name" value="MnmC_Cterm"/>
    <property type="match status" value="1"/>
</dbReference>
<keyword evidence="9 10" id="KW-0511">Multifunctional enzyme</keyword>
<keyword evidence="4 10" id="KW-0808">Transferase</keyword>
<evidence type="ECO:0000313" key="13">
    <source>
        <dbReference type="EMBL" id="MDT0593957.1"/>
    </source>
</evidence>
<evidence type="ECO:0000256" key="10">
    <source>
        <dbReference type="HAMAP-Rule" id="MF_01102"/>
    </source>
</evidence>
<evidence type="ECO:0000259" key="11">
    <source>
        <dbReference type="Pfam" id="PF01266"/>
    </source>
</evidence>
<protein>
    <recommendedName>
        <fullName evidence="10">tRNA 5-methylaminomethyl-2-thiouridine biosynthesis bifunctional protein MnmC</fullName>
        <shortName evidence="10">tRNA mnm(5)s(2)U biosynthesis bifunctional protein</shortName>
    </recommendedName>
    <domain>
        <recommendedName>
            <fullName evidence="10">tRNA (mnm(5)s(2)U34)-methyltransferase</fullName>
            <ecNumber evidence="10">2.1.1.61</ecNumber>
        </recommendedName>
    </domain>
    <domain>
        <recommendedName>
            <fullName evidence="10">FAD-dependent cmnm(5)s(2)U34 oxidoreductase</fullName>
            <ecNumber evidence="10">1.5.-.-</ecNumber>
        </recommendedName>
    </domain>
</protein>
<evidence type="ECO:0000256" key="7">
    <source>
        <dbReference type="ARBA" id="ARBA00022827"/>
    </source>
</evidence>
<dbReference type="EC" id="2.1.1.61" evidence="10"/>
<evidence type="ECO:0000256" key="1">
    <source>
        <dbReference type="ARBA" id="ARBA00022490"/>
    </source>
</evidence>
<keyword evidence="1 10" id="KW-0963">Cytoplasm</keyword>
<keyword evidence="7 10" id="KW-0274">FAD</keyword>
<dbReference type="Gene3D" id="3.40.50.150">
    <property type="entry name" value="Vaccinia Virus protein VP39"/>
    <property type="match status" value="1"/>
</dbReference>
<dbReference type="NCBIfam" id="NF002481">
    <property type="entry name" value="PRK01747.1-2"/>
    <property type="match status" value="1"/>
</dbReference>
<dbReference type="InterPro" id="IPR023032">
    <property type="entry name" value="tRNA_MAMT_biosynth_bifunc_MnmC"/>
</dbReference>
<keyword evidence="3 10" id="KW-0285">Flavoprotein</keyword>
<evidence type="ECO:0000256" key="6">
    <source>
        <dbReference type="ARBA" id="ARBA00022694"/>
    </source>
</evidence>
<evidence type="ECO:0000256" key="4">
    <source>
        <dbReference type="ARBA" id="ARBA00022679"/>
    </source>
</evidence>
<evidence type="ECO:0000256" key="8">
    <source>
        <dbReference type="ARBA" id="ARBA00023002"/>
    </source>
</evidence>
<gene>
    <name evidence="10 13" type="primary">mnmC</name>
    <name evidence="13" type="ORF">RM552_03765</name>
</gene>
<dbReference type="Pfam" id="PF05430">
    <property type="entry name" value="Methyltransf_30"/>
    <property type="match status" value="1"/>
</dbReference>
<dbReference type="Pfam" id="PF01266">
    <property type="entry name" value="DAO"/>
    <property type="match status" value="1"/>
</dbReference>
<dbReference type="InterPro" id="IPR017610">
    <property type="entry name" value="tRNA_S-uridine_synth_MnmC_C"/>
</dbReference>
<dbReference type="EMBL" id="JAVRHX010000001">
    <property type="protein sequence ID" value="MDT0593957.1"/>
    <property type="molecule type" value="Genomic_DNA"/>
</dbReference>
<evidence type="ECO:0000256" key="9">
    <source>
        <dbReference type="ARBA" id="ARBA00023268"/>
    </source>
</evidence>
<dbReference type="Gene3D" id="3.30.9.10">
    <property type="entry name" value="D-Amino Acid Oxidase, subunit A, domain 2"/>
    <property type="match status" value="1"/>
</dbReference>
<evidence type="ECO:0000256" key="3">
    <source>
        <dbReference type="ARBA" id="ARBA00022630"/>
    </source>
</evidence>
<evidence type="ECO:0000259" key="12">
    <source>
        <dbReference type="Pfam" id="PF05430"/>
    </source>
</evidence>
<reference evidence="13 14" key="1">
    <citation type="submission" date="2023-09" db="EMBL/GenBank/DDBJ databases">
        <authorList>
            <person name="Rey-Velasco X."/>
        </authorList>
    </citation>
    <scope>NUCLEOTIDE SEQUENCE [LARGE SCALE GENOMIC DNA]</scope>
    <source>
        <strain evidence="13 14">P117</strain>
    </source>
</reference>
<dbReference type="EC" id="1.5.-.-" evidence="10"/>
<organism evidence="13 14">
    <name type="scientific">Glaciecola petra</name>
    <dbReference type="NCBI Taxonomy" id="3075602"/>
    <lineage>
        <taxon>Bacteria</taxon>
        <taxon>Pseudomonadati</taxon>
        <taxon>Pseudomonadota</taxon>
        <taxon>Gammaproteobacteria</taxon>
        <taxon>Alteromonadales</taxon>
        <taxon>Alteromonadaceae</taxon>
        <taxon>Glaciecola</taxon>
    </lineage>
</organism>
<accession>A0ABU2ZMV4</accession>
<dbReference type="PANTHER" id="PTHR13847:SF283">
    <property type="entry name" value="TRNA 5-METHYLAMINOMETHYL-2-THIOURIDINE BIOSYNTHESIS BIFUNCTIONAL PROTEIN MNMC"/>
    <property type="match status" value="1"/>
</dbReference>